<dbReference type="InterPro" id="IPR013931">
    <property type="entry name" value="Svf1-like_N"/>
</dbReference>
<dbReference type="Pfam" id="PF08622">
    <property type="entry name" value="Svf1"/>
    <property type="match status" value="1"/>
</dbReference>
<feature type="domain" description="Svf1-like C-terminal" evidence="6">
    <location>
        <begin position="222"/>
        <end position="415"/>
    </location>
</feature>
<evidence type="ECO:0000256" key="2">
    <source>
        <dbReference type="ARBA" id="ARBA00009069"/>
    </source>
</evidence>
<dbReference type="InterPro" id="IPR051385">
    <property type="entry name" value="Ceramide-binding_SVF1"/>
</dbReference>
<name>A0AAD7JWK4_9AGAR</name>
<reference evidence="7" key="1">
    <citation type="submission" date="2023-03" db="EMBL/GenBank/DDBJ databases">
        <title>Massive genome expansion in bonnet fungi (Mycena s.s.) driven by repeated elements and novel gene families across ecological guilds.</title>
        <authorList>
            <consortium name="Lawrence Berkeley National Laboratory"/>
            <person name="Harder C.B."/>
            <person name="Miyauchi S."/>
            <person name="Viragh M."/>
            <person name="Kuo A."/>
            <person name="Thoen E."/>
            <person name="Andreopoulos B."/>
            <person name="Lu D."/>
            <person name="Skrede I."/>
            <person name="Drula E."/>
            <person name="Henrissat B."/>
            <person name="Morin E."/>
            <person name="Kohler A."/>
            <person name="Barry K."/>
            <person name="LaButti K."/>
            <person name="Morin E."/>
            <person name="Salamov A."/>
            <person name="Lipzen A."/>
            <person name="Mereny Z."/>
            <person name="Hegedus B."/>
            <person name="Baldrian P."/>
            <person name="Stursova M."/>
            <person name="Weitz H."/>
            <person name="Taylor A."/>
            <person name="Grigoriev I.V."/>
            <person name="Nagy L.G."/>
            <person name="Martin F."/>
            <person name="Kauserud H."/>
        </authorList>
    </citation>
    <scope>NUCLEOTIDE SEQUENCE</scope>
    <source>
        <strain evidence="7">CBHHK182m</strain>
    </source>
</reference>
<dbReference type="EMBL" id="JARKIB010000013">
    <property type="protein sequence ID" value="KAJ7773283.1"/>
    <property type="molecule type" value="Genomic_DNA"/>
</dbReference>
<dbReference type="AlphaFoldDB" id="A0AAD7JWK4"/>
<dbReference type="InterPro" id="IPR033394">
    <property type="entry name" value="Svf1-like_C"/>
</dbReference>
<organism evidence="7 8">
    <name type="scientific">Mycena metata</name>
    <dbReference type="NCBI Taxonomy" id="1033252"/>
    <lineage>
        <taxon>Eukaryota</taxon>
        <taxon>Fungi</taxon>
        <taxon>Dikarya</taxon>
        <taxon>Basidiomycota</taxon>
        <taxon>Agaricomycotina</taxon>
        <taxon>Agaricomycetes</taxon>
        <taxon>Agaricomycetidae</taxon>
        <taxon>Agaricales</taxon>
        <taxon>Marasmiineae</taxon>
        <taxon>Mycenaceae</taxon>
        <taxon>Mycena</taxon>
    </lineage>
</organism>
<keyword evidence="8" id="KW-1185">Reference proteome</keyword>
<keyword evidence="3" id="KW-0963">Cytoplasm</keyword>
<protein>
    <submittedName>
        <fullName evidence="7">Oxidative stress survival Svf1-like protein</fullName>
    </submittedName>
</protein>
<comment type="similarity">
    <text evidence="2">Belongs to the SVF1 family.</text>
</comment>
<feature type="region of interest" description="Disordered" evidence="4">
    <location>
        <begin position="292"/>
        <end position="311"/>
    </location>
</feature>
<comment type="subcellular location">
    <subcellularLocation>
        <location evidence="1">Cytoplasm</location>
    </subcellularLocation>
</comment>
<dbReference type="PANTHER" id="PTHR47107">
    <property type="entry name" value="SVF1-LIKE PROTEIN YDR222W-RELATED"/>
    <property type="match status" value="1"/>
</dbReference>
<proteinExistence type="inferred from homology"/>
<evidence type="ECO:0000256" key="4">
    <source>
        <dbReference type="SAM" id="MobiDB-lite"/>
    </source>
</evidence>
<dbReference type="Pfam" id="PF17187">
    <property type="entry name" value="Svf1_C"/>
    <property type="match status" value="1"/>
</dbReference>
<comment type="caution">
    <text evidence="7">The sequence shown here is derived from an EMBL/GenBank/DDBJ whole genome shotgun (WGS) entry which is preliminary data.</text>
</comment>
<dbReference type="SUPFAM" id="SSF159245">
    <property type="entry name" value="AttH-like"/>
    <property type="match status" value="1"/>
</dbReference>
<evidence type="ECO:0000313" key="7">
    <source>
        <dbReference type="EMBL" id="KAJ7773283.1"/>
    </source>
</evidence>
<accession>A0AAD7JWK4</accession>
<dbReference type="GO" id="GO:0005737">
    <property type="term" value="C:cytoplasm"/>
    <property type="evidence" value="ECO:0007669"/>
    <property type="project" value="UniProtKB-SubCell"/>
</dbReference>
<dbReference type="PANTHER" id="PTHR47107:SF1">
    <property type="entry name" value="CERAMIDE-BINDING PROTEIN SVF1-RELATED"/>
    <property type="match status" value="1"/>
</dbReference>
<dbReference type="Proteomes" id="UP001215598">
    <property type="component" value="Unassembled WGS sequence"/>
</dbReference>
<dbReference type="GO" id="GO:0006979">
    <property type="term" value="P:response to oxidative stress"/>
    <property type="evidence" value="ECO:0007669"/>
    <property type="project" value="InterPro"/>
</dbReference>
<evidence type="ECO:0000256" key="3">
    <source>
        <dbReference type="ARBA" id="ARBA00022490"/>
    </source>
</evidence>
<gene>
    <name evidence="7" type="ORF">B0H16DRAFT_1660373</name>
</gene>
<evidence type="ECO:0000313" key="8">
    <source>
        <dbReference type="Proteomes" id="UP001215598"/>
    </source>
</evidence>
<evidence type="ECO:0000259" key="5">
    <source>
        <dbReference type="Pfam" id="PF08622"/>
    </source>
</evidence>
<feature type="domain" description="Svf1-like N-terminal" evidence="5">
    <location>
        <begin position="50"/>
        <end position="220"/>
    </location>
</feature>
<evidence type="ECO:0000259" key="6">
    <source>
        <dbReference type="Pfam" id="PF17187"/>
    </source>
</evidence>
<sequence>MFSSLFSTSAPVDPNAPTFHPVTTQAKVAPYGPLEAKDTEWSCAGGTVAETQVFYTMGEDGTWLSCQIIHSAIGVWYPTIQFACKVYNPKTREITWKSINVTNFVTPPPGLDKRSAKADEFSVTHKSAPGSDFPETYTIRANLSAELQISLEVSRPKAIPGYKIGAGEKGGYSYFGPDLTKPDGYVIHRFWPRYYATGHIIRNGAAESIQGPGMFVHAIQGMRPDLIAASWNFANFQSPQLGGVSAIQMEFTTISTYGRKGNDSGGVAVNIGSLVVGDKLVAVTAETRWPDEQASADAPIRSRASHHKAQVDADTGYPVPAEISYEWAGPSLIAESAGSYAAKLRVDLAEDKGLVEKVDVLAEIPRVIKMAVSYVAGTKPFVYQWLNPATLTLTGPADETTEVEGTLYNEATFIS</sequence>
<evidence type="ECO:0000256" key="1">
    <source>
        <dbReference type="ARBA" id="ARBA00004496"/>
    </source>
</evidence>